<accession>A0A8H4J678</accession>
<keyword evidence="4" id="KW-1185">Reference proteome</keyword>
<evidence type="ECO:0000313" key="3">
    <source>
        <dbReference type="EMBL" id="KAF4313847.1"/>
    </source>
</evidence>
<dbReference type="Proteomes" id="UP000572817">
    <property type="component" value="Unassembled WGS sequence"/>
</dbReference>
<gene>
    <name evidence="3" type="ORF">GTA08_BOTSDO00136</name>
</gene>
<comment type="caution">
    <text evidence="3">The sequence shown here is derived from an EMBL/GenBank/DDBJ whole genome shotgun (WGS) entry which is preliminary data.</text>
</comment>
<reference evidence="3" key="1">
    <citation type="submission" date="2020-04" db="EMBL/GenBank/DDBJ databases">
        <title>Genome Assembly and Annotation of Botryosphaeria dothidea sdau 11-99, a Latent Pathogen of Apple Fruit Ring Rot in China.</title>
        <authorList>
            <person name="Yu C."/>
            <person name="Diao Y."/>
            <person name="Lu Q."/>
            <person name="Zhao J."/>
            <person name="Cui S."/>
            <person name="Peng C."/>
            <person name="He B."/>
            <person name="Liu H."/>
        </authorList>
    </citation>
    <scope>NUCLEOTIDE SEQUENCE [LARGE SCALE GENOMIC DNA]</scope>
    <source>
        <strain evidence="3">Sdau11-99</strain>
    </source>
</reference>
<feature type="coiled-coil region" evidence="1">
    <location>
        <begin position="301"/>
        <end position="339"/>
    </location>
</feature>
<feature type="region of interest" description="Disordered" evidence="2">
    <location>
        <begin position="43"/>
        <end position="86"/>
    </location>
</feature>
<evidence type="ECO:0000256" key="1">
    <source>
        <dbReference type="SAM" id="Coils"/>
    </source>
</evidence>
<evidence type="ECO:0000313" key="4">
    <source>
        <dbReference type="Proteomes" id="UP000572817"/>
    </source>
</evidence>
<proteinExistence type="predicted"/>
<dbReference type="AlphaFoldDB" id="A0A8H4J678"/>
<feature type="compositionally biased region" description="Polar residues" evidence="2">
    <location>
        <begin position="58"/>
        <end position="86"/>
    </location>
</feature>
<feature type="region of interest" description="Disordered" evidence="2">
    <location>
        <begin position="180"/>
        <end position="205"/>
    </location>
</feature>
<sequence>MSTPANEVSEDVVQIHPLSSLFRPLLKFRDKFPKYLKRVKRNASIAPSLNDRPRMPPSNGQPQCVDSSSQAPGSSQHVCHYQTDSQDSSMRSRVCQPCYIRSLFPMDQGDEADDLSSRMHRDSRENIMAETSTTSGSLGGELMPHGQEDQSAEESVCSSNGVASYENSCLQTPAEYYTDYWPSLPRGTENGNEEEDEDEDDEEGSGIERVEAEIHDEHVFWSTRRSTGIEFSRAMRLLERDSESSRKLFWAWKVRRAQRKERAEAAYTVRRCFAVLLEKADESFAERCAVAKALKKKEMGLRSLKRALQRVGHSAESLKAQSESLAAELESMRAQLEGRDEGD</sequence>
<evidence type="ECO:0000256" key="2">
    <source>
        <dbReference type="SAM" id="MobiDB-lite"/>
    </source>
</evidence>
<organism evidence="3 4">
    <name type="scientific">Botryosphaeria dothidea</name>
    <dbReference type="NCBI Taxonomy" id="55169"/>
    <lineage>
        <taxon>Eukaryota</taxon>
        <taxon>Fungi</taxon>
        <taxon>Dikarya</taxon>
        <taxon>Ascomycota</taxon>
        <taxon>Pezizomycotina</taxon>
        <taxon>Dothideomycetes</taxon>
        <taxon>Dothideomycetes incertae sedis</taxon>
        <taxon>Botryosphaeriales</taxon>
        <taxon>Botryosphaeriaceae</taxon>
        <taxon>Botryosphaeria</taxon>
    </lineage>
</organism>
<protein>
    <submittedName>
        <fullName evidence="3">Uncharacterized protein</fullName>
    </submittedName>
</protein>
<keyword evidence="1" id="KW-0175">Coiled coil</keyword>
<dbReference type="EMBL" id="WWBZ02000001">
    <property type="protein sequence ID" value="KAF4313847.1"/>
    <property type="molecule type" value="Genomic_DNA"/>
</dbReference>
<feature type="compositionally biased region" description="Acidic residues" evidence="2">
    <location>
        <begin position="191"/>
        <end position="205"/>
    </location>
</feature>
<name>A0A8H4J678_9PEZI</name>